<dbReference type="EMBL" id="JARJCN010000109">
    <property type="protein sequence ID" value="KAJ7074870.1"/>
    <property type="molecule type" value="Genomic_DNA"/>
</dbReference>
<proteinExistence type="predicted"/>
<gene>
    <name evidence="1" type="ORF">B0H15DRAFT_806604</name>
</gene>
<dbReference type="Proteomes" id="UP001222325">
    <property type="component" value="Unassembled WGS sequence"/>
</dbReference>
<sequence length="162" mass="18221">MIEGRLAPRAACYFGLPALDIFLHAMLAANTVCSQRLPECYQSATGLTCQCYQRLPEFGRRATRSYRQGDLATSLREILRLLGAISPSGFFLMLAPWSSVPASSIKHPRDDIMWSKYAPPNYLRPPPVVKLLWCKFAAATRRPEARKRKEVAEKGVHAEEVK</sequence>
<reference evidence="1" key="1">
    <citation type="submission" date="2023-03" db="EMBL/GenBank/DDBJ databases">
        <title>Massive genome expansion in bonnet fungi (Mycena s.s.) driven by repeated elements and novel gene families across ecological guilds.</title>
        <authorList>
            <consortium name="Lawrence Berkeley National Laboratory"/>
            <person name="Harder C.B."/>
            <person name="Miyauchi S."/>
            <person name="Viragh M."/>
            <person name="Kuo A."/>
            <person name="Thoen E."/>
            <person name="Andreopoulos B."/>
            <person name="Lu D."/>
            <person name="Skrede I."/>
            <person name="Drula E."/>
            <person name="Henrissat B."/>
            <person name="Morin E."/>
            <person name="Kohler A."/>
            <person name="Barry K."/>
            <person name="LaButti K."/>
            <person name="Morin E."/>
            <person name="Salamov A."/>
            <person name="Lipzen A."/>
            <person name="Mereny Z."/>
            <person name="Hegedus B."/>
            <person name="Baldrian P."/>
            <person name="Stursova M."/>
            <person name="Weitz H."/>
            <person name="Taylor A."/>
            <person name="Grigoriev I.V."/>
            <person name="Nagy L.G."/>
            <person name="Martin F."/>
            <person name="Kauserud H."/>
        </authorList>
    </citation>
    <scope>NUCLEOTIDE SEQUENCE</scope>
    <source>
        <strain evidence="1">CBHHK173m</strain>
    </source>
</reference>
<comment type="caution">
    <text evidence="1">The sequence shown here is derived from an EMBL/GenBank/DDBJ whole genome shotgun (WGS) entry which is preliminary data.</text>
</comment>
<organism evidence="1 2">
    <name type="scientific">Mycena belliarum</name>
    <dbReference type="NCBI Taxonomy" id="1033014"/>
    <lineage>
        <taxon>Eukaryota</taxon>
        <taxon>Fungi</taxon>
        <taxon>Dikarya</taxon>
        <taxon>Basidiomycota</taxon>
        <taxon>Agaricomycotina</taxon>
        <taxon>Agaricomycetes</taxon>
        <taxon>Agaricomycetidae</taxon>
        <taxon>Agaricales</taxon>
        <taxon>Marasmiineae</taxon>
        <taxon>Mycenaceae</taxon>
        <taxon>Mycena</taxon>
    </lineage>
</organism>
<keyword evidence="2" id="KW-1185">Reference proteome</keyword>
<evidence type="ECO:0000313" key="1">
    <source>
        <dbReference type="EMBL" id="KAJ7074870.1"/>
    </source>
</evidence>
<protein>
    <submittedName>
        <fullName evidence="1">Uncharacterized protein</fullName>
    </submittedName>
</protein>
<name>A0AAD6XIV5_9AGAR</name>
<accession>A0AAD6XIV5</accession>
<dbReference type="AlphaFoldDB" id="A0AAD6XIV5"/>
<evidence type="ECO:0000313" key="2">
    <source>
        <dbReference type="Proteomes" id="UP001222325"/>
    </source>
</evidence>